<protein>
    <recommendedName>
        <fullName evidence="2">CTLH domain-containing protein</fullName>
    </recommendedName>
</protein>
<dbReference type="InterPro" id="IPR006595">
    <property type="entry name" value="CTLH_C"/>
</dbReference>
<reference evidence="3 4" key="1">
    <citation type="submission" date="2023-05" db="EMBL/GenBank/DDBJ databases">
        <title>B98-5 Cell Line De Novo Hybrid Assembly: An Optical Mapping Approach.</title>
        <authorList>
            <person name="Kananen K."/>
            <person name="Auerbach J.A."/>
            <person name="Kautto E."/>
            <person name="Blachly J.S."/>
        </authorList>
    </citation>
    <scope>NUCLEOTIDE SEQUENCE [LARGE SCALE GENOMIC DNA]</scope>
    <source>
        <strain evidence="3">B95-8</strain>
        <tissue evidence="3">Cell line</tissue>
    </source>
</reference>
<feature type="region of interest" description="Disordered" evidence="1">
    <location>
        <begin position="1"/>
        <end position="20"/>
    </location>
</feature>
<evidence type="ECO:0000313" key="3">
    <source>
        <dbReference type="EMBL" id="KAK2115198.1"/>
    </source>
</evidence>
<sequence length="191" mass="20734">MGQEALLPKEGHRGQHQAGPGGLNRALCMAGAVNPAAEGMHCGQRQAGQERPESPQRGWGCAPTCTTLEIGDLVNIEMFLTAKEVEESLERRETATCLAWCHDNKSRLRKMKGRQNKHPEKTGRSSRAASGSPNGEGLGMETLKGEPDWYVTRDTPTQCPHSASPTVLPKEPAHASRWELLGRSVWTSEGG</sequence>
<accession>A0ABQ9W0N7</accession>
<keyword evidence="4" id="KW-1185">Reference proteome</keyword>
<evidence type="ECO:0000313" key="4">
    <source>
        <dbReference type="Proteomes" id="UP001266305"/>
    </source>
</evidence>
<organism evidence="3 4">
    <name type="scientific">Saguinus oedipus</name>
    <name type="common">Cotton-top tamarin</name>
    <name type="synonym">Oedipomidas oedipus</name>
    <dbReference type="NCBI Taxonomy" id="9490"/>
    <lineage>
        <taxon>Eukaryota</taxon>
        <taxon>Metazoa</taxon>
        <taxon>Chordata</taxon>
        <taxon>Craniata</taxon>
        <taxon>Vertebrata</taxon>
        <taxon>Euteleostomi</taxon>
        <taxon>Mammalia</taxon>
        <taxon>Eutheria</taxon>
        <taxon>Euarchontoglires</taxon>
        <taxon>Primates</taxon>
        <taxon>Haplorrhini</taxon>
        <taxon>Platyrrhini</taxon>
        <taxon>Cebidae</taxon>
        <taxon>Callitrichinae</taxon>
        <taxon>Saguinus</taxon>
    </lineage>
</organism>
<proteinExistence type="predicted"/>
<feature type="domain" description="CTLH" evidence="2">
    <location>
        <begin position="78"/>
        <end position="112"/>
    </location>
</feature>
<gene>
    <name evidence="3" type="ORF">P7K49_005824</name>
</gene>
<feature type="region of interest" description="Disordered" evidence="1">
    <location>
        <begin position="109"/>
        <end position="175"/>
    </location>
</feature>
<evidence type="ECO:0000256" key="1">
    <source>
        <dbReference type="SAM" id="MobiDB-lite"/>
    </source>
</evidence>
<dbReference type="EMBL" id="JASSZA010000003">
    <property type="protein sequence ID" value="KAK2115198.1"/>
    <property type="molecule type" value="Genomic_DNA"/>
</dbReference>
<dbReference type="Proteomes" id="UP001266305">
    <property type="component" value="Unassembled WGS sequence"/>
</dbReference>
<evidence type="ECO:0000259" key="2">
    <source>
        <dbReference type="PROSITE" id="PS50897"/>
    </source>
</evidence>
<name>A0ABQ9W0N7_SAGOE</name>
<dbReference type="PROSITE" id="PS50897">
    <property type="entry name" value="CTLH"/>
    <property type="match status" value="1"/>
</dbReference>
<feature type="compositionally biased region" description="Polar residues" evidence="1">
    <location>
        <begin position="154"/>
        <end position="165"/>
    </location>
</feature>
<comment type="caution">
    <text evidence="3">The sequence shown here is derived from an EMBL/GenBank/DDBJ whole genome shotgun (WGS) entry which is preliminary data.</text>
</comment>